<dbReference type="InterPro" id="IPR042301">
    <property type="entry name" value="GH115_sf"/>
</dbReference>
<dbReference type="RefSeq" id="WP_106293244.1">
    <property type="nucleotide sequence ID" value="NZ_PVTH01000005.1"/>
</dbReference>
<dbReference type="SUPFAM" id="SSF55545">
    <property type="entry name" value="beta-N-acetylhexosaminidase-like domain"/>
    <property type="match status" value="1"/>
</dbReference>
<dbReference type="AlphaFoldDB" id="A0A2T0U4J7"/>
<name>A0A2T0U4J7_9SPHI</name>
<dbReference type="InterPro" id="IPR031924">
    <property type="entry name" value="GH115"/>
</dbReference>
<evidence type="ECO:0000256" key="1">
    <source>
        <dbReference type="ARBA" id="ARBA00022801"/>
    </source>
</evidence>
<dbReference type="Pfam" id="PF15979">
    <property type="entry name" value="Glyco_hydro_115"/>
    <property type="match status" value="1"/>
</dbReference>
<dbReference type="EMBL" id="PVTH01000005">
    <property type="protein sequence ID" value="PRY52846.1"/>
    <property type="molecule type" value="Genomic_DNA"/>
</dbReference>
<keyword evidence="1 3" id="KW-0378">Hydrolase</keyword>
<dbReference type="Gene3D" id="2.60.120.1620">
    <property type="match status" value="1"/>
</dbReference>
<dbReference type="InterPro" id="IPR029018">
    <property type="entry name" value="Hex-like_dom2"/>
</dbReference>
<dbReference type="GO" id="GO:0005975">
    <property type="term" value="P:carbohydrate metabolic process"/>
    <property type="evidence" value="ECO:0007669"/>
    <property type="project" value="UniProtKB-ARBA"/>
</dbReference>
<dbReference type="PANTHER" id="PTHR37842:SF2">
    <property type="entry name" value="GYLCOSYL HYDROLASE 115 C-TERMINAL DOMAIN-CONTAINING PROTEIN"/>
    <property type="match status" value="1"/>
</dbReference>
<dbReference type="OrthoDB" id="8727830at2"/>
<organism evidence="3 4">
    <name type="scientific">Arcticibacter pallidicorallinus</name>
    <dbReference type="NCBI Taxonomy" id="1259464"/>
    <lineage>
        <taxon>Bacteria</taxon>
        <taxon>Pseudomonadati</taxon>
        <taxon>Bacteroidota</taxon>
        <taxon>Sphingobacteriia</taxon>
        <taxon>Sphingobacteriales</taxon>
        <taxon>Sphingobacteriaceae</taxon>
        <taxon>Arcticibacter</taxon>
    </lineage>
</organism>
<keyword evidence="4" id="KW-1185">Reference proteome</keyword>
<feature type="domain" description="Gylcosyl hydrolase 115 C-terminal" evidence="2">
    <location>
        <begin position="799"/>
        <end position="965"/>
    </location>
</feature>
<accession>A0A2T0U4J7</accession>
<dbReference type="GO" id="GO:0016787">
    <property type="term" value="F:hydrolase activity"/>
    <property type="evidence" value="ECO:0007669"/>
    <property type="project" value="UniProtKB-KW"/>
</dbReference>
<dbReference type="PANTHER" id="PTHR37842">
    <property type="match status" value="1"/>
</dbReference>
<reference evidence="3 4" key="1">
    <citation type="submission" date="2018-03" db="EMBL/GenBank/DDBJ databases">
        <title>Genomic Encyclopedia of Type Strains, Phase III (KMG-III): the genomes of soil and plant-associated and newly described type strains.</title>
        <authorList>
            <person name="Whitman W."/>
        </authorList>
    </citation>
    <scope>NUCLEOTIDE SEQUENCE [LARGE SCALE GENOMIC DNA]</scope>
    <source>
        <strain evidence="3 4">CGMCC 1.9313</strain>
    </source>
</reference>
<gene>
    <name evidence="3" type="ORF">B0I27_105316</name>
</gene>
<dbReference type="Gene3D" id="1.20.58.2150">
    <property type="match status" value="1"/>
</dbReference>
<comment type="caution">
    <text evidence="3">The sequence shown here is derived from an EMBL/GenBank/DDBJ whole genome shotgun (WGS) entry which is preliminary data.</text>
</comment>
<sequence>MLDSLPLQAKQLFTISLLTLFSFQNINAQTFTVFSATESATIVYDNKGPALDSISACLLRDDIGKVSGIPPKVVSDLSKATGQVIVIGNASSDLIKKIVPGRTAWKDSLSGKWERYGYKTLKNPLENIKQAFIIAGSDARGTAYGVFSLSERIGVSPWNWWADAPVKKQKEITLEIADYTSASPSVKYRGIFLNDEDWGLQPWAAKTFEPETGDIGPRTYSKIFELLLRLKANLIWPAMHPSTKAFYHYPGNKEVAKDYSILVGSSHAEPMLRNNVDEWKKEMGAFNYITNKNTVHQYWETRVKESANHDAIYTLGMRGVHDSGMQGVESIQETIPLLEGIIKDQRNMLARQVNKDVTKIPQAFTAYKEVLEIYDHGLKLPEDVIVVWPDDNYGYIHRLNTESEKSRPGGSGVYYHTSYWGRPHDYLWLSTTHPALIREEMMKAYENKSDRLWVLNVGDIKPQEYVIQMFLDMAYKAAPFKQRDYASSHHYQWMESIFGTKQAKDISDIMWNYYDLAFERKPEFMGWSRTEPTTQTDYSDYNHFFYGDQAQKRIDAYSTLELKARILKDKIDPSAADAFYQLVYYPVVGASQMNKKFLFRDKSYLYAKQNRLSAKSYAARSQEAYNIIQKETNYFNTQLSGGKWKYMMSMEPRSLPVYLQPKLPAISIDSSQVWNLAAEGYQLNDTAKSTATTNRHSLPPFSKLSKSKYFVDLYISAGKELQWAATSYPKWIKLSQSKGVLKPESGLEELRIWVDIDWSKLRNKRSAESEITFKAAGKTLKVNVEAVDHSASLPKNYKGFIGDKGYVSIPAKSYSRKTAVNGAFWEDIQAPGPAGSYLMAMPLIKKEIRMETIRTTSPVLEYDFFTFSGAAPTVQIHTLPTHPLNNESRMRYAISIDDGPLQVLDHTTTGRSEEWKQNVLRNSAIRKLKSQFLEKGHHTLRIYMIDPAVVLQHINIDMGGLQRSYGWIPDT</sequence>
<evidence type="ECO:0000313" key="4">
    <source>
        <dbReference type="Proteomes" id="UP000238034"/>
    </source>
</evidence>
<evidence type="ECO:0000313" key="3">
    <source>
        <dbReference type="EMBL" id="PRY52846.1"/>
    </source>
</evidence>
<dbReference type="InterPro" id="IPR041437">
    <property type="entry name" value="GH115_C"/>
</dbReference>
<dbReference type="Gene3D" id="3.20.20.520">
    <property type="entry name" value="Glycosyl hydrolase family 115"/>
    <property type="match status" value="1"/>
</dbReference>
<protein>
    <submittedName>
        <fullName evidence="3">Glycosyl hydrolase family 115 (Putative glucuronidase)</fullName>
    </submittedName>
</protein>
<dbReference type="Proteomes" id="UP000238034">
    <property type="component" value="Unassembled WGS sequence"/>
</dbReference>
<evidence type="ECO:0000259" key="2">
    <source>
        <dbReference type="Pfam" id="PF17829"/>
    </source>
</evidence>
<dbReference type="Gene3D" id="3.30.379.10">
    <property type="entry name" value="Chitobiase/beta-hexosaminidase domain 2-like"/>
    <property type="match status" value="1"/>
</dbReference>
<proteinExistence type="predicted"/>
<dbReference type="Pfam" id="PF17829">
    <property type="entry name" value="GH115_C"/>
    <property type="match status" value="1"/>
</dbReference>